<dbReference type="InterPro" id="IPR010610">
    <property type="entry name" value="EryCIII-like_C"/>
</dbReference>
<gene>
    <name evidence="2" type="ORF">GCM10007890_20850</name>
</gene>
<sequence>MLRYGDRMKILFAATPAAGHLNPLLAIARMVLARGDEALVATGAYLRPSVEASGARFVPLASGADIDFTRVEEVLPERASLPPGPEQLRYNFERIFLDPMPPQAETLRRIIAADRPDILVVDDLFFGATALFLDRETPRPPIVACSITIMVADRPDGAPSMIGLPPARDEATRKIYAAMAVGADDVFGTPIRAYADAKLAAMGLPPLPCSVLHSRHLMADAFLQTTVPAFEYDFGPLPDHVRFVGALPPPPQRDSTMPEWWHELDGSRKVVLVTQGTVANADFGELVEPTLAALGERDDLLVLVTTGRRPIRNVHGPIPTNARLAEFLDFAALLPKIDVLVTNGGYGTVQLALRAGVPIVAAGRTEDKAEVGARVAWSGVGIEIPSQRPAAEDLRAAVDRVLSEPSYRKRAAAIAADMAAIDTPATILGVLDGLVIQARGTDLSANQ</sequence>
<dbReference type="CDD" id="cd03784">
    <property type="entry name" value="GT1_Gtf-like"/>
    <property type="match status" value="1"/>
</dbReference>
<evidence type="ECO:0000259" key="1">
    <source>
        <dbReference type="Pfam" id="PF06722"/>
    </source>
</evidence>
<reference evidence="3" key="1">
    <citation type="journal article" date="2019" name="Int. J. Syst. Evol. Microbiol.">
        <title>The Global Catalogue of Microorganisms (GCM) 10K type strain sequencing project: providing services to taxonomists for standard genome sequencing and annotation.</title>
        <authorList>
            <consortium name="The Broad Institute Genomics Platform"/>
            <consortium name="The Broad Institute Genome Sequencing Center for Infectious Disease"/>
            <person name="Wu L."/>
            <person name="Ma J."/>
        </authorList>
    </citation>
    <scope>NUCLEOTIDE SEQUENCE [LARGE SCALE GENOMIC DNA]</scope>
    <source>
        <strain evidence="3">NBRC 103632</strain>
    </source>
</reference>
<dbReference type="InterPro" id="IPR002213">
    <property type="entry name" value="UDP_glucos_trans"/>
</dbReference>
<keyword evidence="2" id="KW-0808">Transferase</keyword>
<dbReference type="GO" id="GO:0016758">
    <property type="term" value="F:hexosyltransferase activity"/>
    <property type="evidence" value="ECO:0007669"/>
    <property type="project" value="UniProtKB-ARBA"/>
</dbReference>
<dbReference type="SUPFAM" id="SSF53756">
    <property type="entry name" value="UDP-Glycosyltransferase/glycogen phosphorylase"/>
    <property type="match status" value="1"/>
</dbReference>
<dbReference type="Gene3D" id="3.40.50.2000">
    <property type="entry name" value="Glycogen Phosphorylase B"/>
    <property type="match status" value="2"/>
</dbReference>
<dbReference type="Pfam" id="PF06722">
    <property type="entry name" value="EryCIII-like_C"/>
    <property type="match status" value="1"/>
</dbReference>
<dbReference type="PANTHER" id="PTHR48050:SF13">
    <property type="entry name" value="STEROL 3-BETA-GLUCOSYLTRANSFERASE UGT80A2"/>
    <property type="match status" value="1"/>
</dbReference>
<evidence type="ECO:0000313" key="3">
    <source>
        <dbReference type="Proteomes" id="UP001157440"/>
    </source>
</evidence>
<keyword evidence="3" id="KW-1185">Reference proteome</keyword>
<evidence type="ECO:0000313" key="2">
    <source>
        <dbReference type="EMBL" id="GLS70072.1"/>
    </source>
</evidence>
<comment type="caution">
    <text evidence="2">The sequence shown here is derived from an EMBL/GenBank/DDBJ whole genome shotgun (WGS) entry which is preliminary data.</text>
</comment>
<dbReference type="PANTHER" id="PTHR48050">
    <property type="entry name" value="STEROL 3-BETA-GLUCOSYLTRANSFERASE"/>
    <property type="match status" value="1"/>
</dbReference>
<accession>A0AA37TDW4</accession>
<dbReference type="GO" id="GO:0008194">
    <property type="term" value="F:UDP-glycosyltransferase activity"/>
    <property type="evidence" value="ECO:0007669"/>
    <property type="project" value="InterPro"/>
</dbReference>
<proteinExistence type="predicted"/>
<dbReference type="EMBL" id="BSPL01000013">
    <property type="protein sequence ID" value="GLS70072.1"/>
    <property type="molecule type" value="Genomic_DNA"/>
</dbReference>
<dbReference type="InterPro" id="IPR050426">
    <property type="entry name" value="Glycosyltransferase_28"/>
</dbReference>
<dbReference type="FunFam" id="3.40.50.2000:FF:000072">
    <property type="entry name" value="Glycosyl transferase"/>
    <property type="match status" value="1"/>
</dbReference>
<feature type="domain" description="Erythromycin biosynthesis protein CIII-like C-terminal" evidence="1">
    <location>
        <begin position="290"/>
        <end position="431"/>
    </location>
</feature>
<protein>
    <submittedName>
        <fullName evidence="2">Glycosyl transferase</fullName>
    </submittedName>
</protein>
<name>A0AA37TDW4_9HYPH</name>
<organism evidence="2 3">
    <name type="scientific">Methylobacterium tardum</name>
    <dbReference type="NCBI Taxonomy" id="374432"/>
    <lineage>
        <taxon>Bacteria</taxon>
        <taxon>Pseudomonadati</taxon>
        <taxon>Pseudomonadota</taxon>
        <taxon>Alphaproteobacteria</taxon>
        <taxon>Hyphomicrobiales</taxon>
        <taxon>Methylobacteriaceae</taxon>
        <taxon>Methylobacterium</taxon>
    </lineage>
</organism>
<dbReference type="AlphaFoldDB" id="A0AA37TDW4"/>
<dbReference type="Proteomes" id="UP001157440">
    <property type="component" value="Unassembled WGS sequence"/>
</dbReference>
<dbReference type="GO" id="GO:0017000">
    <property type="term" value="P:antibiotic biosynthetic process"/>
    <property type="evidence" value="ECO:0007669"/>
    <property type="project" value="UniProtKB-ARBA"/>
</dbReference>